<name>A0A517T3G6_9PLAN</name>
<evidence type="ECO:0000313" key="2">
    <source>
        <dbReference type="Proteomes" id="UP000319976"/>
    </source>
</evidence>
<evidence type="ECO:0000313" key="1">
    <source>
        <dbReference type="EMBL" id="QDT62881.1"/>
    </source>
</evidence>
<dbReference type="EMBL" id="CP036316">
    <property type="protein sequence ID" value="QDT62881.1"/>
    <property type="molecule type" value="Genomic_DNA"/>
</dbReference>
<dbReference type="AlphaFoldDB" id="A0A517T3G6"/>
<dbReference type="Proteomes" id="UP000319976">
    <property type="component" value="Chromosome"/>
</dbReference>
<keyword evidence="2" id="KW-1185">Reference proteome</keyword>
<dbReference type="KEGG" id="chya:V22_00790"/>
<gene>
    <name evidence="1" type="ORF">V22_00790</name>
</gene>
<dbReference type="OrthoDB" id="213948at2"/>
<dbReference type="RefSeq" id="WP_145258746.1">
    <property type="nucleotide sequence ID" value="NZ_CP036316.1"/>
</dbReference>
<proteinExistence type="predicted"/>
<accession>A0A517T3G6</accession>
<organism evidence="1 2">
    <name type="scientific">Calycomorphotria hydatis</name>
    <dbReference type="NCBI Taxonomy" id="2528027"/>
    <lineage>
        <taxon>Bacteria</taxon>
        <taxon>Pseudomonadati</taxon>
        <taxon>Planctomycetota</taxon>
        <taxon>Planctomycetia</taxon>
        <taxon>Planctomycetales</taxon>
        <taxon>Planctomycetaceae</taxon>
        <taxon>Calycomorphotria</taxon>
    </lineage>
</organism>
<protein>
    <submittedName>
        <fullName evidence="1">Uncharacterized protein</fullName>
    </submittedName>
</protein>
<sequence length="177" mass="19589">MDFSHFDQAAHFRRLWEAVRIERAMPYALFTFGTTELPYYLVVAANSDDGLVGVTKGQVTITRPTILTPDNMGPEFEGFLDENGEEGMVEFLMARGMHIPNMKFANNAGRADMVSDSVEEVVTKLIKRLDQEEEDRVAVLSAPPGLGSVALIRYAIEKSIESAPGNIAELQERGLLP</sequence>
<reference evidence="1 2" key="1">
    <citation type="submission" date="2019-02" db="EMBL/GenBank/DDBJ databases">
        <title>Deep-cultivation of Planctomycetes and their phenomic and genomic characterization uncovers novel biology.</title>
        <authorList>
            <person name="Wiegand S."/>
            <person name="Jogler M."/>
            <person name="Boedeker C."/>
            <person name="Pinto D."/>
            <person name="Vollmers J."/>
            <person name="Rivas-Marin E."/>
            <person name="Kohn T."/>
            <person name="Peeters S.H."/>
            <person name="Heuer A."/>
            <person name="Rast P."/>
            <person name="Oberbeckmann S."/>
            <person name="Bunk B."/>
            <person name="Jeske O."/>
            <person name="Meyerdierks A."/>
            <person name="Storesund J.E."/>
            <person name="Kallscheuer N."/>
            <person name="Luecker S."/>
            <person name="Lage O.M."/>
            <person name="Pohl T."/>
            <person name="Merkel B.J."/>
            <person name="Hornburger P."/>
            <person name="Mueller R.-W."/>
            <person name="Bruemmer F."/>
            <person name="Labrenz M."/>
            <person name="Spormann A.M."/>
            <person name="Op den Camp H."/>
            <person name="Overmann J."/>
            <person name="Amann R."/>
            <person name="Jetten M.S.M."/>
            <person name="Mascher T."/>
            <person name="Medema M.H."/>
            <person name="Devos D.P."/>
            <person name="Kaster A.-K."/>
            <person name="Ovreas L."/>
            <person name="Rohde M."/>
            <person name="Galperin M.Y."/>
            <person name="Jogler C."/>
        </authorList>
    </citation>
    <scope>NUCLEOTIDE SEQUENCE [LARGE SCALE GENOMIC DNA]</scope>
    <source>
        <strain evidence="1 2">V22</strain>
    </source>
</reference>